<gene>
    <name evidence="2" type="ORF">SAMN06265222_12052</name>
</gene>
<feature type="region of interest" description="Disordered" evidence="1">
    <location>
        <begin position="1"/>
        <end position="23"/>
    </location>
</feature>
<organism evidence="2 3">
    <name type="scientific">Neorhodopirellula lusitana</name>
    <dbReference type="NCBI Taxonomy" id="445327"/>
    <lineage>
        <taxon>Bacteria</taxon>
        <taxon>Pseudomonadati</taxon>
        <taxon>Planctomycetota</taxon>
        <taxon>Planctomycetia</taxon>
        <taxon>Pirellulales</taxon>
        <taxon>Pirellulaceae</taxon>
        <taxon>Neorhodopirellula</taxon>
    </lineage>
</organism>
<keyword evidence="3" id="KW-1185">Reference proteome</keyword>
<feature type="compositionally biased region" description="Basic and acidic residues" evidence="1">
    <location>
        <begin position="1"/>
        <end position="10"/>
    </location>
</feature>
<accession>A0ABY1QN06</accession>
<evidence type="ECO:0000313" key="3">
    <source>
        <dbReference type="Proteomes" id="UP001158067"/>
    </source>
</evidence>
<comment type="caution">
    <text evidence="2">The sequence shown here is derived from an EMBL/GenBank/DDBJ whole genome shotgun (WGS) entry which is preliminary data.</text>
</comment>
<dbReference type="EMBL" id="FXUG01000020">
    <property type="protein sequence ID" value="SMP75949.1"/>
    <property type="molecule type" value="Genomic_DNA"/>
</dbReference>
<protein>
    <submittedName>
        <fullName evidence="2">Uncharacterized protein</fullName>
    </submittedName>
</protein>
<evidence type="ECO:0000256" key="1">
    <source>
        <dbReference type="SAM" id="MobiDB-lite"/>
    </source>
</evidence>
<sequence length="64" mass="7224">MTRLRGRETAGTRGRLPHGGGIAGNDLLDERIAMVVGVLFQYFVSFRLLKDLPISSVWRYLPYS</sequence>
<dbReference type="Proteomes" id="UP001158067">
    <property type="component" value="Unassembled WGS sequence"/>
</dbReference>
<reference evidence="2 3" key="1">
    <citation type="submission" date="2017-05" db="EMBL/GenBank/DDBJ databases">
        <authorList>
            <person name="Varghese N."/>
            <person name="Submissions S."/>
        </authorList>
    </citation>
    <scope>NUCLEOTIDE SEQUENCE [LARGE SCALE GENOMIC DNA]</scope>
    <source>
        <strain evidence="2 3">DSM 25457</strain>
    </source>
</reference>
<evidence type="ECO:0000313" key="2">
    <source>
        <dbReference type="EMBL" id="SMP75949.1"/>
    </source>
</evidence>
<name>A0ABY1QN06_9BACT</name>
<proteinExistence type="predicted"/>